<dbReference type="STRING" id="350058.Mvan_5777"/>
<protein>
    <submittedName>
        <fullName evidence="2">Uncharacterized protein</fullName>
    </submittedName>
</protein>
<organism evidence="2 3">
    <name type="scientific">Mycolicibacterium vanbaalenii (strain DSM 7251 / JCM 13017 / BCRC 16820 / KCTC 9966 / NRRL B-24157 / PYR-1)</name>
    <name type="common">Mycobacterium vanbaalenii</name>
    <dbReference type="NCBI Taxonomy" id="350058"/>
    <lineage>
        <taxon>Bacteria</taxon>
        <taxon>Bacillati</taxon>
        <taxon>Actinomycetota</taxon>
        <taxon>Actinomycetes</taxon>
        <taxon>Mycobacteriales</taxon>
        <taxon>Mycobacteriaceae</taxon>
        <taxon>Mycolicibacterium</taxon>
    </lineage>
</organism>
<proteinExistence type="predicted"/>
<gene>
    <name evidence="2" type="ordered locus">Mvan_5777</name>
</gene>
<evidence type="ECO:0000313" key="2">
    <source>
        <dbReference type="EMBL" id="ABM16542.1"/>
    </source>
</evidence>
<dbReference type="eggNOG" id="ENOG5033IYJ">
    <property type="taxonomic scope" value="Bacteria"/>
</dbReference>
<keyword evidence="3" id="KW-1185">Reference proteome</keyword>
<name>A1TH92_MYCVP</name>
<sequence length="238" mass="26631">MAANRNTQFRLAANALITVLPGWWHAGSMGLVIRLLELMLVLVPLIGAAYAAFRGVTALRARQTAELPQAADPAAAQRRAIGRAIEEHDRTDTRWLEYELDVAKLLDCPLMTDLRDPLTERFHRAKLRADFLRPGGIADLVDDRDATRDYLNAVQEYVTAFDIAEAEALRRRRADFTPAEQERLARAQRLLRVAADSAATPQERQRAYRLARRELDGLVVLPDGARVALERGISGELD</sequence>
<accession>A1TH92</accession>
<dbReference type="EMBL" id="CP000511">
    <property type="protein sequence ID" value="ABM16542.1"/>
    <property type="molecule type" value="Genomic_DNA"/>
</dbReference>
<dbReference type="KEGG" id="mva:Mvan_5777"/>
<evidence type="ECO:0000313" key="3">
    <source>
        <dbReference type="Proteomes" id="UP000009159"/>
    </source>
</evidence>
<reference evidence="2" key="1">
    <citation type="submission" date="2006-12" db="EMBL/GenBank/DDBJ databases">
        <title>Complete sequence of Mycobacterium vanbaalenii PYR-1.</title>
        <authorList>
            <consortium name="US DOE Joint Genome Institute"/>
            <person name="Copeland A."/>
            <person name="Lucas S."/>
            <person name="Lapidus A."/>
            <person name="Barry K."/>
            <person name="Detter J.C."/>
            <person name="Glavina del Rio T."/>
            <person name="Hammon N."/>
            <person name="Israni S."/>
            <person name="Dalin E."/>
            <person name="Tice H."/>
            <person name="Pitluck S."/>
            <person name="Singan V."/>
            <person name="Schmutz J."/>
            <person name="Larimer F."/>
            <person name="Land M."/>
            <person name="Hauser L."/>
            <person name="Kyrpides N."/>
            <person name="Anderson I.J."/>
            <person name="Miller C."/>
            <person name="Richardson P."/>
        </authorList>
    </citation>
    <scope>NUCLEOTIDE SEQUENCE [LARGE SCALE GENOMIC DNA]</scope>
    <source>
        <strain evidence="2">PYR-1</strain>
    </source>
</reference>
<dbReference type="Proteomes" id="UP000009159">
    <property type="component" value="Chromosome"/>
</dbReference>
<keyword evidence="1" id="KW-0472">Membrane</keyword>
<dbReference type="AlphaFoldDB" id="A1TH92"/>
<feature type="transmembrane region" description="Helical" evidence="1">
    <location>
        <begin position="9"/>
        <end position="26"/>
    </location>
</feature>
<evidence type="ECO:0000256" key="1">
    <source>
        <dbReference type="SAM" id="Phobius"/>
    </source>
</evidence>
<keyword evidence="1" id="KW-1133">Transmembrane helix</keyword>
<dbReference type="HOGENOM" id="CLU_080137_0_0_11"/>
<feature type="transmembrane region" description="Helical" evidence="1">
    <location>
        <begin position="32"/>
        <end position="53"/>
    </location>
</feature>
<keyword evidence="1" id="KW-0812">Transmembrane</keyword>